<name>A0A1J5R8Q2_9ZZZZ</name>
<organism evidence="1">
    <name type="scientific">mine drainage metagenome</name>
    <dbReference type="NCBI Taxonomy" id="410659"/>
    <lineage>
        <taxon>unclassified sequences</taxon>
        <taxon>metagenomes</taxon>
        <taxon>ecological metagenomes</taxon>
    </lineage>
</organism>
<sequence length="62" mass="6745">MDTPASSVATILIVTDITTDATLLKNLLSRKFDHVFTTTDPSKLPGDFVRHQPSLLVLAFSS</sequence>
<accession>A0A1J5R8Q2</accession>
<evidence type="ECO:0000313" key="1">
    <source>
        <dbReference type="EMBL" id="OIQ92241.1"/>
    </source>
</evidence>
<comment type="caution">
    <text evidence="1">The sequence shown here is derived from an EMBL/GenBank/DDBJ whole genome shotgun (WGS) entry which is preliminary data.</text>
</comment>
<dbReference type="EMBL" id="MLJW01000237">
    <property type="protein sequence ID" value="OIQ92241.1"/>
    <property type="molecule type" value="Genomic_DNA"/>
</dbReference>
<dbReference type="AlphaFoldDB" id="A0A1J5R8Q2"/>
<reference evidence="1" key="1">
    <citation type="submission" date="2016-10" db="EMBL/GenBank/DDBJ databases">
        <title>Sequence of Gallionella enrichment culture.</title>
        <authorList>
            <person name="Poehlein A."/>
            <person name="Muehling M."/>
            <person name="Daniel R."/>
        </authorList>
    </citation>
    <scope>NUCLEOTIDE SEQUENCE</scope>
</reference>
<protein>
    <submittedName>
        <fullName evidence="1">Uncharacterized protein</fullName>
    </submittedName>
</protein>
<proteinExistence type="predicted"/>
<gene>
    <name evidence="1" type="ORF">GALL_258370</name>
</gene>